<reference evidence="4" key="1">
    <citation type="submission" date="2021-01" db="EMBL/GenBank/DDBJ databases">
        <title>Whole genome shotgun sequence of Virgisporangium ochraceum NBRC 16418.</title>
        <authorList>
            <person name="Komaki H."/>
            <person name="Tamura T."/>
        </authorList>
    </citation>
    <scope>NUCLEOTIDE SEQUENCE</scope>
    <source>
        <strain evidence="4">NBRC 16418</strain>
    </source>
</reference>
<keyword evidence="5" id="KW-1185">Reference proteome</keyword>
<dbReference type="GO" id="GO:0016757">
    <property type="term" value="F:glycosyltransferase activity"/>
    <property type="evidence" value="ECO:0007669"/>
    <property type="project" value="UniProtKB-KW"/>
</dbReference>
<proteinExistence type="predicted"/>
<dbReference type="GO" id="GO:1901137">
    <property type="term" value="P:carbohydrate derivative biosynthetic process"/>
    <property type="evidence" value="ECO:0007669"/>
    <property type="project" value="UniProtKB-ARBA"/>
</dbReference>
<dbReference type="EMBL" id="BOPH01000112">
    <property type="protein sequence ID" value="GIJ73190.1"/>
    <property type="molecule type" value="Genomic_DNA"/>
</dbReference>
<dbReference type="InterPro" id="IPR050194">
    <property type="entry name" value="Glycosyltransferase_grp1"/>
</dbReference>
<keyword evidence="1" id="KW-0328">Glycosyltransferase</keyword>
<dbReference type="AlphaFoldDB" id="A0A8J4A4F2"/>
<organism evidence="4 5">
    <name type="scientific">Virgisporangium ochraceum</name>
    <dbReference type="NCBI Taxonomy" id="65505"/>
    <lineage>
        <taxon>Bacteria</taxon>
        <taxon>Bacillati</taxon>
        <taxon>Actinomycetota</taxon>
        <taxon>Actinomycetes</taxon>
        <taxon>Micromonosporales</taxon>
        <taxon>Micromonosporaceae</taxon>
        <taxon>Virgisporangium</taxon>
    </lineage>
</organism>
<keyword evidence="2" id="KW-0808">Transferase</keyword>
<gene>
    <name evidence="4" type="ORF">Voc01_081070</name>
</gene>
<dbReference type="SUPFAM" id="SSF53756">
    <property type="entry name" value="UDP-Glycosyltransferase/glycogen phosphorylase"/>
    <property type="match status" value="1"/>
</dbReference>
<evidence type="ECO:0000313" key="5">
    <source>
        <dbReference type="Proteomes" id="UP000635606"/>
    </source>
</evidence>
<sequence>MRVLLVADFYPPAPGGLEGHVRRLAHELRRTGHDVAVVAGGGPGRPSIVDDHGVAVYRAPSGVGLPGAYQKAGRAFHPPWPQAAFRRALAAAFSRFDPQVVHAHGWCAFSAAAEARRHGTPVVVTLHDHGLRCPKKTLLRGDRECAHGRGPRCATCPGDEQGTLKRCVLAAALGATTPALVARADRFLAVSDHVARRAREVCRGRVDVVPNFLDPPAGSPGGPVGTDVLYVGPADRHKGLSVLLEAWRIVASGHLVVVGADRPAGVVPPRVTFAGRLGGDPLWARYRSAALVVVPSIWPEPCPTVVLEAFAFGRPVIGSNVGGIPDLVDGSSGVLVPPGDPHALAAAIADLASDRPGLAAMGRAAHERAARFTTEAVVARIVRVYDEVVDTTTSGADRTVRA</sequence>
<comment type="caution">
    <text evidence="4">The sequence shown here is derived from an EMBL/GenBank/DDBJ whole genome shotgun (WGS) entry which is preliminary data.</text>
</comment>
<evidence type="ECO:0000256" key="2">
    <source>
        <dbReference type="ARBA" id="ARBA00022679"/>
    </source>
</evidence>
<dbReference type="Gene3D" id="3.40.50.2000">
    <property type="entry name" value="Glycogen Phosphorylase B"/>
    <property type="match status" value="2"/>
</dbReference>
<evidence type="ECO:0000313" key="4">
    <source>
        <dbReference type="EMBL" id="GIJ73190.1"/>
    </source>
</evidence>
<feature type="domain" description="Glycosyltransferase subfamily 4-like N-terminal" evidence="3">
    <location>
        <begin position="14"/>
        <end position="215"/>
    </location>
</feature>
<dbReference type="PANTHER" id="PTHR45947:SF3">
    <property type="entry name" value="SULFOQUINOVOSYL TRANSFERASE SQD2"/>
    <property type="match status" value="1"/>
</dbReference>
<dbReference type="CDD" id="cd03801">
    <property type="entry name" value="GT4_PimA-like"/>
    <property type="match status" value="1"/>
</dbReference>
<evidence type="ECO:0000259" key="3">
    <source>
        <dbReference type="Pfam" id="PF13439"/>
    </source>
</evidence>
<dbReference type="Proteomes" id="UP000635606">
    <property type="component" value="Unassembled WGS sequence"/>
</dbReference>
<evidence type="ECO:0000256" key="1">
    <source>
        <dbReference type="ARBA" id="ARBA00022676"/>
    </source>
</evidence>
<dbReference type="Pfam" id="PF13439">
    <property type="entry name" value="Glyco_transf_4"/>
    <property type="match status" value="1"/>
</dbReference>
<dbReference type="PANTHER" id="PTHR45947">
    <property type="entry name" value="SULFOQUINOVOSYL TRANSFERASE SQD2"/>
    <property type="match status" value="1"/>
</dbReference>
<protein>
    <recommendedName>
        <fullName evidence="3">Glycosyltransferase subfamily 4-like N-terminal domain-containing protein</fullName>
    </recommendedName>
</protein>
<accession>A0A8J4A4F2</accession>
<dbReference type="InterPro" id="IPR028098">
    <property type="entry name" value="Glyco_trans_4-like_N"/>
</dbReference>
<dbReference type="Pfam" id="PF13692">
    <property type="entry name" value="Glyco_trans_1_4"/>
    <property type="match status" value="1"/>
</dbReference>
<name>A0A8J4A4F2_9ACTN</name>
<dbReference type="RefSeq" id="WP_203933022.1">
    <property type="nucleotide sequence ID" value="NZ_BOPH01000112.1"/>
</dbReference>